<feature type="signal peptide" evidence="2">
    <location>
        <begin position="1"/>
        <end position="18"/>
    </location>
</feature>
<feature type="chain" id="PRO_5016925575" evidence="2">
    <location>
        <begin position="19"/>
        <end position="338"/>
    </location>
</feature>
<evidence type="ECO:0000313" key="5">
    <source>
        <dbReference type="Proteomes" id="UP000252172"/>
    </source>
</evidence>
<organism evidence="4 5">
    <name type="scientific">Chryseobacterium lacus</name>
    <dbReference type="NCBI Taxonomy" id="2058346"/>
    <lineage>
        <taxon>Bacteria</taxon>
        <taxon>Pseudomonadati</taxon>
        <taxon>Bacteroidota</taxon>
        <taxon>Flavobacteriia</taxon>
        <taxon>Flavobacteriales</taxon>
        <taxon>Weeksellaceae</taxon>
        <taxon>Chryseobacterium group</taxon>
        <taxon>Chryseobacterium</taxon>
    </lineage>
</organism>
<evidence type="ECO:0000313" key="4">
    <source>
        <dbReference type="EMBL" id="RCU42910.1"/>
    </source>
</evidence>
<protein>
    <submittedName>
        <fullName evidence="4">T9SS C-terminal target domain-containing protein</fullName>
    </submittedName>
</protein>
<dbReference type="NCBIfam" id="TIGR04183">
    <property type="entry name" value="Por_Secre_tail"/>
    <property type="match status" value="1"/>
</dbReference>
<dbReference type="Proteomes" id="UP000252172">
    <property type="component" value="Unassembled WGS sequence"/>
</dbReference>
<sequence length="338" mass="36180">MKTKLLSILVIVPFIAFGQYSNGGLSTGTVTGSGVNAPAGYTWSEAQANTGNTTESNTSGGSTSTHNSATASYFLADDFVIPAGQSWQISSIEVFAYQSGFVGSTSPFNTLRLQIFSSDPSVAGAVSVFGDATTNRFTTSTDAMMYRIFNSTTPPPGSAVGTTRKIWKTTGTANTTLASGTYWLKFQLQNVVMGSGGFTPSVTIPGTRGLPEFNGLQLNAITNVWTPLIDTGNPATAPDYPQDVPFIINYAVLGTNEVLQYDNRVVVYPNPVASEFKINLPKESQRAATTIEVYDMTGKLMKTLRYAEYYNVEDLTTGAYLLKINDGSVVKTAKLVKK</sequence>
<evidence type="ECO:0000256" key="1">
    <source>
        <dbReference type="ARBA" id="ARBA00022729"/>
    </source>
</evidence>
<dbReference type="EMBL" id="QPIE01000004">
    <property type="protein sequence ID" value="RCU42910.1"/>
    <property type="molecule type" value="Genomic_DNA"/>
</dbReference>
<dbReference type="AlphaFoldDB" id="A0A368MYA7"/>
<keyword evidence="5" id="KW-1185">Reference proteome</keyword>
<accession>A0A368MYA7</accession>
<gene>
    <name evidence="4" type="ORF">DQ356_05570</name>
</gene>
<evidence type="ECO:0000259" key="3">
    <source>
        <dbReference type="Pfam" id="PF18962"/>
    </source>
</evidence>
<name>A0A368MYA7_9FLAO</name>
<comment type="caution">
    <text evidence="4">The sequence shown here is derived from an EMBL/GenBank/DDBJ whole genome shotgun (WGS) entry which is preliminary data.</text>
</comment>
<keyword evidence="1 2" id="KW-0732">Signal</keyword>
<dbReference type="OrthoDB" id="7063782at2"/>
<proteinExistence type="predicted"/>
<reference evidence="4 5" key="1">
    <citation type="submission" date="2018-07" db="EMBL/GenBank/DDBJ databases">
        <title>Chryseobacterium lacus sp. nov., isolated from lake water.</title>
        <authorList>
            <person name="Li C.-M."/>
        </authorList>
    </citation>
    <scope>NUCLEOTIDE SEQUENCE [LARGE SCALE GENOMIC DNA]</scope>
    <source>
        <strain evidence="4 5">YLOS41</strain>
    </source>
</reference>
<feature type="domain" description="Secretion system C-terminal sorting" evidence="3">
    <location>
        <begin position="267"/>
        <end position="336"/>
    </location>
</feature>
<evidence type="ECO:0000256" key="2">
    <source>
        <dbReference type="SAM" id="SignalP"/>
    </source>
</evidence>
<dbReference type="InterPro" id="IPR026444">
    <property type="entry name" value="Secre_tail"/>
</dbReference>
<dbReference type="Pfam" id="PF18962">
    <property type="entry name" value="Por_Secre_tail"/>
    <property type="match status" value="1"/>
</dbReference>
<dbReference type="RefSeq" id="WP_114303496.1">
    <property type="nucleotide sequence ID" value="NZ_QPIE01000004.1"/>
</dbReference>